<dbReference type="AlphaFoldDB" id="A0A183KEA2"/>
<protein>
    <submittedName>
        <fullName evidence="1 3">Uncharacterized protein</fullName>
    </submittedName>
</protein>
<name>A0A183KEA2_9TREM</name>
<keyword evidence="2" id="KW-1185">Reference proteome</keyword>
<dbReference type="EMBL" id="UZAK01035801">
    <property type="protein sequence ID" value="VDP52294.1"/>
    <property type="molecule type" value="Genomic_DNA"/>
</dbReference>
<proteinExistence type="predicted"/>
<organism evidence="3">
    <name type="scientific">Schistosoma curassoni</name>
    <dbReference type="NCBI Taxonomy" id="6186"/>
    <lineage>
        <taxon>Eukaryota</taxon>
        <taxon>Metazoa</taxon>
        <taxon>Spiralia</taxon>
        <taxon>Lophotrochozoa</taxon>
        <taxon>Platyhelminthes</taxon>
        <taxon>Trematoda</taxon>
        <taxon>Digenea</taxon>
        <taxon>Strigeidida</taxon>
        <taxon>Schistosomatoidea</taxon>
        <taxon>Schistosomatidae</taxon>
        <taxon>Schistosoma</taxon>
    </lineage>
</organism>
<evidence type="ECO:0000313" key="2">
    <source>
        <dbReference type="Proteomes" id="UP000279833"/>
    </source>
</evidence>
<accession>A0A183KEA2</accession>
<reference evidence="1 2" key="2">
    <citation type="submission" date="2018-11" db="EMBL/GenBank/DDBJ databases">
        <authorList>
            <consortium name="Pathogen Informatics"/>
        </authorList>
    </citation>
    <scope>NUCLEOTIDE SEQUENCE [LARGE SCALE GENOMIC DNA]</scope>
    <source>
        <strain evidence="1">Dakar</strain>
        <strain evidence="2">Dakar, Senegal</strain>
    </source>
</reference>
<sequence length="50" mass="6048">MCDLFVCGFIYFFALNWSTNYSIDWFTIRKGTTSIENRQCNGRNRRKFIL</sequence>
<dbReference type="Proteomes" id="UP000279833">
    <property type="component" value="Unassembled WGS sequence"/>
</dbReference>
<dbReference type="WBParaSite" id="SCUD_0001334801-mRNA-1">
    <property type="protein sequence ID" value="SCUD_0001334801-mRNA-1"/>
    <property type="gene ID" value="SCUD_0001334801"/>
</dbReference>
<gene>
    <name evidence="1" type="ORF">SCUD_LOCUS13345</name>
</gene>
<reference evidence="3" key="1">
    <citation type="submission" date="2016-06" db="UniProtKB">
        <authorList>
            <consortium name="WormBaseParasite"/>
        </authorList>
    </citation>
    <scope>IDENTIFICATION</scope>
</reference>
<evidence type="ECO:0000313" key="1">
    <source>
        <dbReference type="EMBL" id="VDP52294.1"/>
    </source>
</evidence>
<evidence type="ECO:0000313" key="3">
    <source>
        <dbReference type="WBParaSite" id="SCUD_0001334801-mRNA-1"/>
    </source>
</evidence>